<name>S9QKI8_CYSF2</name>
<evidence type="ECO:0000259" key="4">
    <source>
        <dbReference type="PROSITE" id="PS51061"/>
    </source>
</evidence>
<dbReference type="GO" id="GO:0003676">
    <property type="term" value="F:nucleic acid binding"/>
    <property type="evidence" value="ECO:0007669"/>
    <property type="project" value="UniProtKB-UniRule"/>
</dbReference>
<dbReference type="eggNOG" id="COG1847">
    <property type="taxonomic scope" value="Bacteria"/>
</dbReference>
<dbReference type="Pfam" id="PF25516">
    <property type="entry name" value="PTPase"/>
    <property type="match status" value="1"/>
</dbReference>
<dbReference type="InterPro" id="IPR058670">
    <property type="entry name" value="PTPase_dom"/>
</dbReference>
<dbReference type="InterPro" id="IPR001374">
    <property type="entry name" value="R3H_dom"/>
</dbReference>
<dbReference type="eggNOG" id="COG3854">
    <property type="taxonomic scope" value="Bacteria"/>
</dbReference>
<dbReference type="AlphaFoldDB" id="S9QKI8"/>
<feature type="compositionally biased region" description="Acidic residues" evidence="3">
    <location>
        <begin position="565"/>
        <end position="576"/>
    </location>
</feature>
<dbReference type="EMBL" id="ANAH02000009">
    <property type="protein sequence ID" value="EPX61794.1"/>
    <property type="molecule type" value="Genomic_DNA"/>
</dbReference>
<evidence type="ECO:0000313" key="5">
    <source>
        <dbReference type="EMBL" id="EPX61794.1"/>
    </source>
</evidence>
<evidence type="ECO:0000256" key="3">
    <source>
        <dbReference type="SAM" id="MobiDB-lite"/>
    </source>
</evidence>
<comment type="caution">
    <text evidence="5">The sequence shown here is derived from an EMBL/GenBank/DDBJ whole genome shotgun (WGS) entry which is preliminary data.</text>
</comment>
<organism evidence="5 6">
    <name type="scientific">Cystobacter fuscus (strain ATCC 25194 / DSM 2262 / NBRC 100088 / M29)</name>
    <dbReference type="NCBI Taxonomy" id="1242864"/>
    <lineage>
        <taxon>Bacteria</taxon>
        <taxon>Pseudomonadati</taxon>
        <taxon>Myxococcota</taxon>
        <taxon>Myxococcia</taxon>
        <taxon>Myxococcales</taxon>
        <taxon>Cystobacterineae</taxon>
        <taxon>Archangiaceae</taxon>
        <taxon>Cystobacter</taxon>
    </lineage>
</organism>
<dbReference type="CDD" id="cd00009">
    <property type="entry name" value="AAA"/>
    <property type="match status" value="1"/>
</dbReference>
<feature type="compositionally biased region" description="Basic and acidic residues" evidence="3">
    <location>
        <begin position="383"/>
        <end position="397"/>
    </location>
</feature>
<dbReference type="Pfam" id="PF01424">
    <property type="entry name" value="R3H"/>
    <property type="match status" value="1"/>
</dbReference>
<dbReference type="PROSITE" id="PS51061">
    <property type="entry name" value="R3H"/>
    <property type="match status" value="1"/>
</dbReference>
<dbReference type="SUPFAM" id="SSF52540">
    <property type="entry name" value="P-loop containing nucleoside triphosphate hydrolases"/>
    <property type="match status" value="1"/>
</dbReference>
<dbReference type="Proteomes" id="UP000011682">
    <property type="component" value="Unassembled WGS sequence"/>
</dbReference>
<feature type="domain" description="R3H" evidence="4">
    <location>
        <begin position="490"/>
        <end position="555"/>
    </location>
</feature>
<dbReference type="PANTHER" id="PTHR20953">
    <property type="entry name" value="KINASE-RELATED"/>
    <property type="match status" value="1"/>
</dbReference>
<proteinExistence type="predicted"/>
<feature type="compositionally biased region" description="Pro residues" evidence="3">
    <location>
        <begin position="353"/>
        <end position="362"/>
    </location>
</feature>
<sequence>MKGVMSPRATVPPDDFLLLVGVLPEVLQDAVREMPPGEVLEVVMDLGRPPEARLVGGVARLSEAPVTRKELEQVIAQVGSVGEDNRAGIERTLHRVSAIRNRRGKVVGLTLRVGRAIFGTIDMLKDLIASGQNILLLGRPGVGKTTKLREVARVLADDLGKRVMVVDTSNEIGGDGDIPHPGIGGARRMQVSRPDRQHDVMIEAVENHMPEAIIVDEIGTSAEAAAARTIAERGVQLVATAHGNTLENLVLNPTLSDLVGGVHTVTLSDEEARRRHTQKTITERKGPPTFDVVVEMVSRDEVRVHGDTAEAVDRLLAGEVPGGEQRQLVGGQVEVKPASPVDSPRPARGAPSPARPPPPPLRPLAAPSRLASGKARPAAPEAPRPESLSREEVERRHPGLRQGTTRLYAHAVSRDLLERVLRDLAVDAKVIGRLESADLILTLRSRANDPKLRKLAGKAGVPVLAIKRNSSSEMRRVLRDAFLLAEGENEERIREAVLEAEEAIQRVLGESVVVPLAPRPPRLRKLQHRLVSRYHLEAISHGSEPQRHLVIYPLGALVDAPRESEFEDEEADDEGAEQPATN</sequence>
<dbReference type="SUPFAM" id="SSF82708">
    <property type="entry name" value="R3H domain"/>
    <property type="match status" value="1"/>
</dbReference>
<evidence type="ECO:0000256" key="2">
    <source>
        <dbReference type="ARBA" id="ARBA00022840"/>
    </source>
</evidence>
<feature type="compositionally biased region" description="Low complexity" evidence="3">
    <location>
        <begin position="363"/>
        <end position="381"/>
    </location>
</feature>
<dbReference type="InterPro" id="IPR036867">
    <property type="entry name" value="R3H_dom_sf"/>
</dbReference>
<keyword evidence="1" id="KW-0547">Nucleotide-binding</keyword>
<evidence type="ECO:0000313" key="6">
    <source>
        <dbReference type="Proteomes" id="UP000011682"/>
    </source>
</evidence>
<dbReference type="Gene3D" id="3.40.50.300">
    <property type="entry name" value="P-loop containing nucleotide triphosphate hydrolases"/>
    <property type="match status" value="1"/>
</dbReference>
<keyword evidence="2" id="KW-0067">ATP-binding</keyword>
<reference evidence="5" key="1">
    <citation type="submission" date="2013-05" db="EMBL/GenBank/DDBJ databases">
        <title>Genome assembly of Cystobacter fuscus DSM 2262.</title>
        <authorList>
            <person name="Sharma G."/>
            <person name="Khatri I."/>
            <person name="Kaur C."/>
            <person name="Mayilraj S."/>
            <person name="Subramanian S."/>
        </authorList>
    </citation>
    <scope>NUCLEOTIDE SEQUENCE [LARGE SCALE GENOMIC DNA]</scope>
    <source>
        <strain evidence="5">DSM 2262</strain>
    </source>
</reference>
<accession>S9QKI8</accession>
<gene>
    <name evidence="5" type="ORF">D187_010413</name>
</gene>
<dbReference type="SMART" id="SM00393">
    <property type="entry name" value="R3H"/>
    <property type="match status" value="1"/>
</dbReference>
<feature type="region of interest" description="Disordered" evidence="3">
    <location>
        <begin position="318"/>
        <end position="404"/>
    </location>
</feature>
<dbReference type="InterPro" id="IPR027417">
    <property type="entry name" value="P-loop_NTPase"/>
</dbReference>
<protein>
    <recommendedName>
        <fullName evidence="4">R3H domain-containing protein</fullName>
    </recommendedName>
</protein>
<feature type="region of interest" description="Disordered" evidence="3">
    <location>
        <begin position="562"/>
        <end position="582"/>
    </location>
</feature>
<evidence type="ECO:0000256" key="1">
    <source>
        <dbReference type="ARBA" id="ARBA00022741"/>
    </source>
</evidence>
<dbReference type="InterPro" id="IPR045735">
    <property type="entry name" value="Spore_III_AA_AAA+_ATPase"/>
</dbReference>
<dbReference type="Pfam" id="PF19568">
    <property type="entry name" value="Spore_III_AA"/>
    <property type="match status" value="1"/>
</dbReference>
<dbReference type="InterPro" id="IPR003593">
    <property type="entry name" value="AAA+_ATPase"/>
</dbReference>
<dbReference type="PANTHER" id="PTHR20953:SF3">
    <property type="entry name" value="P-LOOP CONTAINING NUCLEOSIDE TRIPHOSPHATE HYDROLASES SUPERFAMILY PROTEIN"/>
    <property type="match status" value="1"/>
</dbReference>
<keyword evidence="6" id="KW-1185">Reference proteome</keyword>
<dbReference type="SMART" id="SM00382">
    <property type="entry name" value="AAA"/>
    <property type="match status" value="1"/>
</dbReference>
<dbReference type="GO" id="GO:0005524">
    <property type="term" value="F:ATP binding"/>
    <property type="evidence" value="ECO:0007669"/>
    <property type="project" value="UniProtKB-KW"/>
</dbReference>